<dbReference type="GeneID" id="37158535"/>
<name>A0A8G1R3D5_9EURO</name>
<evidence type="ECO:0000313" key="2">
    <source>
        <dbReference type="Proteomes" id="UP000249526"/>
    </source>
</evidence>
<dbReference type="Proteomes" id="UP000249526">
    <property type="component" value="Unassembled WGS sequence"/>
</dbReference>
<protein>
    <submittedName>
        <fullName evidence="1">Uncharacterized protein</fullName>
    </submittedName>
</protein>
<organism evidence="1 2">
    <name type="scientific">Aspergillus piperis CBS 112811</name>
    <dbReference type="NCBI Taxonomy" id="1448313"/>
    <lineage>
        <taxon>Eukaryota</taxon>
        <taxon>Fungi</taxon>
        <taxon>Dikarya</taxon>
        <taxon>Ascomycota</taxon>
        <taxon>Pezizomycotina</taxon>
        <taxon>Eurotiomycetes</taxon>
        <taxon>Eurotiomycetidae</taxon>
        <taxon>Eurotiales</taxon>
        <taxon>Aspergillaceae</taxon>
        <taxon>Aspergillus</taxon>
        <taxon>Aspergillus subgen. Circumdati</taxon>
    </lineage>
</organism>
<reference evidence="1 2" key="1">
    <citation type="submission" date="2018-02" db="EMBL/GenBank/DDBJ databases">
        <title>The genomes of Aspergillus section Nigri reveals drivers in fungal speciation.</title>
        <authorList>
            <consortium name="DOE Joint Genome Institute"/>
            <person name="Vesth T.C."/>
            <person name="Nybo J."/>
            <person name="Theobald S."/>
            <person name="Brandl J."/>
            <person name="Frisvad J.C."/>
            <person name="Nielsen K.F."/>
            <person name="Lyhne E.K."/>
            <person name="Kogle M.E."/>
            <person name="Kuo A."/>
            <person name="Riley R."/>
            <person name="Clum A."/>
            <person name="Nolan M."/>
            <person name="Lipzen A."/>
            <person name="Salamov A."/>
            <person name="Henrissat B."/>
            <person name="Wiebenga A."/>
            <person name="De vries R.P."/>
            <person name="Grigoriev I.V."/>
            <person name="Mortensen U.H."/>
            <person name="Andersen M.R."/>
            <person name="Baker S.E."/>
        </authorList>
    </citation>
    <scope>NUCLEOTIDE SEQUENCE [LARGE SCALE GENOMIC DNA]</scope>
    <source>
        <strain evidence="1 2">CBS 112811</strain>
    </source>
</reference>
<gene>
    <name evidence="1" type="ORF">BO85DRAFT_274547</name>
</gene>
<accession>A0A8G1R3D5</accession>
<proteinExistence type="predicted"/>
<dbReference type="AlphaFoldDB" id="A0A8G1R3D5"/>
<dbReference type="RefSeq" id="XP_025516334.1">
    <property type="nucleotide sequence ID" value="XM_025655133.1"/>
</dbReference>
<evidence type="ECO:0000313" key="1">
    <source>
        <dbReference type="EMBL" id="RAH58412.1"/>
    </source>
</evidence>
<dbReference type="EMBL" id="KZ825060">
    <property type="protein sequence ID" value="RAH58412.1"/>
    <property type="molecule type" value="Genomic_DNA"/>
</dbReference>
<keyword evidence="2" id="KW-1185">Reference proteome</keyword>
<sequence length="187" mass="20554">MLRYTGLGSLSNALDRVGASGLDLDTTKYQMKGIKCTYHSKPEISGVIPGSSVETVRNVSDLSVKQTSERRSFFGEIGDSGSSHVSCAGHNLRDIERFGSAPLSEMLLLAYLDPRHADSSRCISQSALPKAVQIPDLSQDFMSGQHTQWALCRHLKQTLKPTSFRKMNPCLVGRLLAKIEYSSRLAH</sequence>